<sequence length="288" mass="33288">MTVFNEVHYGFKWKRQGSHKIRVKGKLSASFEVKTGVKQGDCLSPLLFTLALKKAMKRVAEMESGLRIGRKVHILAYVDYVVLLDKNKEELRGTIKVLGDRYGYSSSGKIEDFKYLGGLLNERNIMEKEIVTRIQTGNRCSFPMGKMLKSKLSSRTSRLWIFKIITQPVVLYGAELWTLTKIINNKLIAFENGILKKILAPLKRKMIAVIKGQRLKWYGHIIRRGRYLVKDVVKRCFEEKRPRGRPRLRWLDAIKEVIRKADISEGECSRLVGEAMDRLRSTMPPQFV</sequence>
<dbReference type="Pfam" id="PF00078">
    <property type="entry name" value="RVT_1"/>
    <property type="match status" value="1"/>
</dbReference>
<proteinExistence type="predicted"/>
<evidence type="ECO:0000259" key="1">
    <source>
        <dbReference type="Pfam" id="PF00078"/>
    </source>
</evidence>
<gene>
    <name evidence="2" type="ORF">PR048_009569</name>
</gene>
<dbReference type="EMBL" id="JARBHB010000003">
    <property type="protein sequence ID" value="KAJ8890062.1"/>
    <property type="molecule type" value="Genomic_DNA"/>
</dbReference>
<evidence type="ECO:0000313" key="2">
    <source>
        <dbReference type="EMBL" id="KAJ8890062.1"/>
    </source>
</evidence>
<feature type="non-terminal residue" evidence="2">
    <location>
        <position position="288"/>
    </location>
</feature>
<comment type="caution">
    <text evidence="2">The sequence shown here is derived from an EMBL/GenBank/DDBJ whole genome shotgun (WGS) entry which is preliminary data.</text>
</comment>
<organism evidence="2 3">
    <name type="scientific">Dryococelus australis</name>
    <dbReference type="NCBI Taxonomy" id="614101"/>
    <lineage>
        <taxon>Eukaryota</taxon>
        <taxon>Metazoa</taxon>
        <taxon>Ecdysozoa</taxon>
        <taxon>Arthropoda</taxon>
        <taxon>Hexapoda</taxon>
        <taxon>Insecta</taxon>
        <taxon>Pterygota</taxon>
        <taxon>Neoptera</taxon>
        <taxon>Polyneoptera</taxon>
        <taxon>Phasmatodea</taxon>
        <taxon>Verophasmatodea</taxon>
        <taxon>Anareolatae</taxon>
        <taxon>Phasmatidae</taxon>
        <taxon>Eurycanthinae</taxon>
        <taxon>Dryococelus</taxon>
    </lineage>
</organism>
<evidence type="ECO:0000313" key="3">
    <source>
        <dbReference type="Proteomes" id="UP001159363"/>
    </source>
</evidence>
<dbReference type="PANTHER" id="PTHR47027:SF29">
    <property type="entry name" value="C2H2-TYPE DOMAIN-CONTAINING PROTEIN"/>
    <property type="match status" value="1"/>
</dbReference>
<dbReference type="InterPro" id="IPR000477">
    <property type="entry name" value="RT_dom"/>
</dbReference>
<dbReference type="PANTHER" id="PTHR47027">
    <property type="entry name" value="REVERSE TRANSCRIPTASE DOMAIN-CONTAINING PROTEIN"/>
    <property type="match status" value="1"/>
</dbReference>
<protein>
    <recommendedName>
        <fullName evidence="1">Reverse transcriptase domain-containing protein</fullName>
    </recommendedName>
</protein>
<reference evidence="2 3" key="1">
    <citation type="submission" date="2023-02" db="EMBL/GenBank/DDBJ databases">
        <title>LHISI_Scaffold_Assembly.</title>
        <authorList>
            <person name="Stuart O.P."/>
            <person name="Cleave R."/>
            <person name="Magrath M.J.L."/>
            <person name="Mikheyev A.S."/>
        </authorList>
    </citation>
    <scope>NUCLEOTIDE SEQUENCE [LARGE SCALE GENOMIC DNA]</scope>
    <source>
        <strain evidence="2">Daus_M_001</strain>
        <tissue evidence="2">Leg muscle</tissue>
    </source>
</reference>
<feature type="domain" description="Reverse transcriptase" evidence="1">
    <location>
        <begin position="12"/>
        <end position="100"/>
    </location>
</feature>
<keyword evidence="3" id="KW-1185">Reference proteome</keyword>
<dbReference type="Proteomes" id="UP001159363">
    <property type="component" value="Chromosome 3"/>
</dbReference>
<accession>A0ABQ9I0N0</accession>
<name>A0ABQ9I0N0_9NEOP</name>